<protein>
    <recommendedName>
        <fullName evidence="2">M48 family peptidase</fullName>
    </recommendedName>
</protein>
<accession>A0A7C3RN33</accession>
<sequence>MIRHELVHLKVKDLNHGSLFLKEMKKFYSEKEIEEIERSIMEKVILLLEKAEIFSLSFCKI</sequence>
<gene>
    <name evidence="1" type="ORF">ENW66_08000</name>
</gene>
<organism evidence="1">
    <name type="scientific">Archaeoglobus fulgidus</name>
    <dbReference type="NCBI Taxonomy" id="2234"/>
    <lineage>
        <taxon>Archaea</taxon>
        <taxon>Methanobacteriati</taxon>
        <taxon>Methanobacteriota</taxon>
        <taxon>Archaeoglobi</taxon>
        <taxon>Archaeoglobales</taxon>
        <taxon>Archaeoglobaceae</taxon>
        <taxon>Archaeoglobus</taxon>
    </lineage>
</organism>
<name>A0A7C3RN33_ARCFL</name>
<reference evidence="1" key="1">
    <citation type="journal article" date="2020" name="mSystems">
        <title>Genome- and Community-Level Interaction Insights into Carbon Utilization and Element Cycling Functions of Hydrothermarchaeota in Hydrothermal Sediment.</title>
        <authorList>
            <person name="Zhou Z."/>
            <person name="Liu Y."/>
            <person name="Xu W."/>
            <person name="Pan J."/>
            <person name="Luo Z.H."/>
            <person name="Li M."/>
        </authorList>
    </citation>
    <scope>NUCLEOTIDE SEQUENCE [LARGE SCALE GENOMIC DNA]</scope>
    <source>
        <strain evidence="1">SpSt-87</strain>
    </source>
</reference>
<evidence type="ECO:0000313" key="1">
    <source>
        <dbReference type="EMBL" id="HFW32869.1"/>
    </source>
</evidence>
<dbReference type="AlphaFoldDB" id="A0A7C3RN33"/>
<dbReference type="Gene3D" id="3.30.2010.10">
    <property type="entry name" value="Metalloproteases ('zincins'), catalytic domain"/>
    <property type="match status" value="1"/>
</dbReference>
<comment type="caution">
    <text evidence="1">The sequence shown here is derived from an EMBL/GenBank/DDBJ whole genome shotgun (WGS) entry which is preliminary data.</text>
</comment>
<evidence type="ECO:0008006" key="2">
    <source>
        <dbReference type="Google" id="ProtNLM"/>
    </source>
</evidence>
<proteinExistence type="predicted"/>
<dbReference type="EMBL" id="DTLB01000046">
    <property type="protein sequence ID" value="HFW32869.1"/>
    <property type="molecule type" value="Genomic_DNA"/>
</dbReference>